<dbReference type="RefSeq" id="WP_239797242.1">
    <property type="nucleotide sequence ID" value="NZ_OU912926.1"/>
</dbReference>
<feature type="transmembrane region" description="Helical" evidence="9">
    <location>
        <begin position="103"/>
        <end position="122"/>
    </location>
</feature>
<keyword evidence="9" id="KW-1133">Transmembrane helix</keyword>
<proteinExistence type="predicted"/>
<dbReference type="PROSITE" id="PS50109">
    <property type="entry name" value="HIS_KIN"/>
    <property type="match status" value="1"/>
</dbReference>
<dbReference type="NCBIfam" id="TIGR02916">
    <property type="entry name" value="PEP_his_kin"/>
    <property type="match status" value="1"/>
</dbReference>
<evidence type="ECO:0000256" key="9">
    <source>
        <dbReference type="SAM" id="Phobius"/>
    </source>
</evidence>
<evidence type="ECO:0000256" key="3">
    <source>
        <dbReference type="ARBA" id="ARBA00022553"/>
    </source>
</evidence>
<evidence type="ECO:0000259" key="10">
    <source>
        <dbReference type="PROSITE" id="PS50109"/>
    </source>
</evidence>
<gene>
    <name evidence="11" type="ORF">NTG6680_2218</name>
</gene>
<evidence type="ECO:0000313" key="12">
    <source>
        <dbReference type="Proteomes" id="UP000839052"/>
    </source>
</evidence>
<accession>A0ABN8AL15</accession>
<dbReference type="Pfam" id="PF02518">
    <property type="entry name" value="HATPase_c"/>
    <property type="match status" value="1"/>
</dbReference>
<keyword evidence="3" id="KW-0597">Phosphoprotein</keyword>
<evidence type="ECO:0000256" key="2">
    <source>
        <dbReference type="ARBA" id="ARBA00012438"/>
    </source>
</evidence>
<evidence type="ECO:0000256" key="8">
    <source>
        <dbReference type="ARBA" id="ARBA00023012"/>
    </source>
</evidence>
<dbReference type="InterPro" id="IPR003594">
    <property type="entry name" value="HATPase_dom"/>
</dbReference>
<comment type="catalytic activity">
    <reaction evidence="1">
        <text>ATP + protein L-histidine = ADP + protein N-phospho-L-histidine.</text>
        <dbReference type="EC" id="2.7.13.3"/>
    </reaction>
</comment>
<name>A0ABN8AL15_9PROT</name>
<dbReference type="PRINTS" id="PR00344">
    <property type="entry name" value="BCTRLSENSOR"/>
</dbReference>
<feature type="transmembrane region" description="Helical" evidence="9">
    <location>
        <begin position="165"/>
        <end position="183"/>
    </location>
</feature>
<dbReference type="SUPFAM" id="SSF55874">
    <property type="entry name" value="ATPase domain of HSP90 chaperone/DNA topoisomerase II/histidine kinase"/>
    <property type="match status" value="1"/>
</dbReference>
<reference evidence="11 12" key="1">
    <citation type="submission" date="2021-10" db="EMBL/GenBank/DDBJ databases">
        <authorList>
            <person name="Koch H."/>
        </authorList>
    </citation>
    <scope>NUCLEOTIDE SEQUENCE [LARGE SCALE GENOMIC DNA]</scope>
    <source>
        <strain evidence="11">6680</strain>
    </source>
</reference>
<keyword evidence="9" id="KW-0472">Membrane</keyword>
<feature type="transmembrane region" description="Helical" evidence="9">
    <location>
        <begin position="203"/>
        <end position="221"/>
    </location>
</feature>
<keyword evidence="12" id="KW-1185">Reference proteome</keyword>
<dbReference type="PANTHER" id="PTHR43065:SF10">
    <property type="entry name" value="PEROXIDE STRESS-ACTIVATED HISTIDINE KINASE MAK3"/>
    <property type="match status" value="1"/>
</dbReference>
<evidence type="ECO:0000256" key="6">
    <source>
        <dbReference type="ARBA" id="ARBA00022777"/>
    </source>
</evidence>
<sequence>MLTSITAYSYGIAAIAFFTLTLLLLTSWRARIFGTALTVACVLTMFWAASIAYQAVSGISLPLLTDILEILRNAGWSIFLLMLLGPFQQTNSLPPFKFKLKPYVVGVVAFYCLLLLVSIYTYWKLESPQGKTGFMTGIVGRVVIAVMGMLLVEQLYRNTPAKGRWGIKFACFGIGGMFAYDFYLYSDAMLFRQVNMEIWTARGAVNALIVPLVAVSAARNPQWSLGISVSRRILFHSATLLGTALYLLAMSAAGYYLRFFGGSWGAVMQVTFLFGAVALLVGILFSGAFRSWLKVFISKHFYNYNYDYREEWLGFTRTLSEHGHGLGERTIQAIAALVESPGGVLFISRESGNCEPVAHWNISLPNESESASGSLCQFLENKQWVIDLQEYDSNPEKYGAIFIPQWLRVFPKGWLIVPLILLGKLFGFMVLTQPRSRIKLNWEVIDLLKIAGSQAASYLAQQESTNALMIARQFESFNRMSTFIVHDLKNLVSQLSLLLSNVEKHKNNPEFQKDMLDTLDYSVQKMKLLLHRLSRGSSIEHPAPLFIDKLLRQTLTLKSVFEPKPELEILDPDLMVVANWDRLERVIGHIIQNAVEATPKDGKVTICISKQEALVVVEIKDTGQGMSKEFIRERLFKPFESTKSAGMGIGMFESREYIHELGGQIEVSSCQNTGTIFRVILPFHMHVDDVKNAVSRQE</sequence>
<evidence type="ECO:0000256" key="4">
    <source>
        <dbReference type="ARBA" id="ARBA00022679"/>
    </source>
</evidence>
<feature type="transmembrane region" description="Helical" evidence="9">
    <location>
        <begin position="413"/>
        <end position="431"/>
    </location>
</feature>
<feature type="transmembrane region" description="Helical" evidence="9">
    <location>
        <begin position="233"/>
        <end position="257"/>
    </location>
</feature>
<feature type="transmembrane region" description="Helical" evidence="9">
    <location>
        <begin position="263"/>
        <end position="289"/>
    </location>
</feature>
<feature type="transmembrane region" description="Helical" evidence="9">
    <location>
        <begin position="32"/>
        <end position="53"/>
    </location>
</feature>
<dbReference type="SUPFAM" id="SSF55781">
    <property type="entry name" value="GAF domain-like"/>
    <property type="match status" value="1"/>
</dbReference>
<dbReference type="InterPro" id="IPR004358">
    <property type="entry name" value="Sig_transdc_His_kin-like_C"/>
</dbReference>
<dbReference type="Proteomes" id="UP000839052">
    <property type="component" value="Chromosome"/>
</dbReference>
<dbReference type="InterPro" id="IPR036890">
    <property type="entry name" value="HATPase_C_sf"/>
</dbReference>
<dbReference type="SMART" id="SM00387">
    <property type="entry name" value="HATPase_c"/>
    <property type="match status" value="1"/>
</dbReference>
<evidence type="ECO:0000256" key="7">
    <source>
        <dbReference type="ARBA" id="ARBA00022840"/>
    </source>
</evidence>
<feature type="transmembrane region" description="Helical" evidence="9">
    <location>
        <begin position="134"/>
        <end position="153"/>
    </location>
</feature>
<dbReference type="EMBL" id="OU912926">
    <property type="protein sequence ID" value="CAG9933467.1"/>
    <property type="molecule type" value="Genomic_DNA"/>
</dbReference>
<keyword evidence="7" id="KW-0067">ATP-binding</keyword>
<dbReference type="Gene3D" id="3.30.565.10">
    <property type="entry name" value="Histidine kinase-like ATPase, C-terminal domain"/>
    <property type="match status" value="1"/>
</dbReference>
<evidence type="ECO:0000313" key="11">
    <source>
        <dbReference type="EMBL" id="CAG9933467.1"/>
    </source>
</evidence>
<feature type="transmembrane region" description="Helical" evidence="9">
    <location>
        <begin position="6"/>
        <end position="25"/>
    </location>
</feature>
<evidence type="ECO:0000256" key="1">
    <source>
        <dbReference type="ARBA" id="ARBA00000085"/>
    </source>
</evidence>
<protein>
    <recommendedName>
        <fullName evidence="2">histidine kinase</fullName>
        <ecNumber evidence="2">2.7.13.3</ecNumber>
    </recommendedName>
</protein>
<keyword evidence="4" id="KW-0808">Transferase</keyword>
<organism evidence="11 12">
    <name type="scientific">Candidatus Nitrotoga arctica</name>
    <dbReference type="NCBI Taxonomy" id="453162"/>
    <lineage>
        <taxon>Bacteria</taxon>
        <taxon>Pseudomonadati</taxon>
        <taxon>Pseudomonadota</taxon>
        <taxon>Betaproteobacteria</taxon>
        <taxon>Nitrosomonadales</taxon>
        <taxon>Gallionellaceae</taxon>
        <taxon>Candidatus Nitrotoga</taxon>
    </lineage>
</organism>
<keyword evidence="8" id="KW-0902">Two-component regulatory system</keyword>
<keyword evidence="5" id="KW-0547">Nucleotide-binding</keyword>
<dbReference type="GO" id="GO:0016301">
    <property type="term" value="F:kinase activity"/>
    <property type="evidence" value="ECO:0007669"/>
    <property type="project" value="UniProtKB-KW"/>
</dbReference>
<dbReference type="InterPro" id="IPR014265">
    <property type="entry name" value="XrtA/PrsK"/>
</dbReference>
<feature type="domain" description="Histidine kinase" evidence="10">
    <location>
        <begin position="483"/>
        <end position="685"/>
    </location>
</feature>
<keyword evidence="9" id="KW-0812">Transmembrane</keyword>
<feature type="transmembrane region" description="Helical" evidence="9">
    <location>
        <begin position="73"/>
        <end position="91"/>
    </location>
</feature>
<keyword evidence="6 11" id="KW-0418">Kinase</keyword>
<evidence type="ECO:0000256" key="5">
    <source>
        <dbReference type="ARBA" id="ARBA00022741"/>
    </source>
</evidence>
<dbReference type="InterPro" id="IPR005467">
    <property type="entry name" value="His_kinase_dom"/>
</dbReference>
<dbReference type="EC" id="2.7.13.3" evidence="2"/>
<dbReference type="PANTHER" id="PTHR43065">
    <property type="entry name" value="SENSOR HISTIDINE KINASE"/>
    <property type="match status" value="1"/>
</dbReference>